<dbReference type="EMBL" id="JTDK01000012">
    <property type="protein sequence ID" value="KHK96948.1"/>
    <property type="molecule type" value="Genomic_DNA"/>
</dbReference>
<evidence type="ECO:0000256" key="2">
    <source>
        <dbReference type="ARBA" id="ARBA00007935"/>
    </source>
</evidence>
<keyword evidence="5 8" id="KW-0812">Transmembrane</keyword>
<dbReference type="Gene3D" id="1.10.3470.10">
    <property type="entry name" value="ABC transporter involved in vitamin B12 uptake, BtuC"/>
    <property type="match status" value="1"/>
</dbReference>
<dbReference type="GO" id="GO:0005886">
    <property type="term" value="C:plasma membrane"/>
    <property type="evidence" value="ECO:0007669"/>
    <property type="project" value="UniProtKB-SubCell"/>
</dbReference>
<feature type="transmembrane region" description="Helical" evidence="8">
    <location>
        <begin position="106"/>
        <end position="136"/>
    </location>
</feature>
<comment type="similarity">
    <text evidence="2">Belongs to the binding-protein-dependent transport system permease family. FecCD subfamily.</text>
</comment>
<dbReference type="GO" id="GO:0033214">
    <property type="term" value="P:siderophore-iron import into cell"/>
    <property type="evidence" value="ECO:0007669"/>
    <property type="project" value="TreeGrafter"/>
</dbReference>
<keyword evidence="6 8" id="KW-1133">Transmembrane helix</keyword>
<evidence type="ECO:0008006" key="11">
    <source>
        <dbReference type="Google" id="ProtNLM"/>
    </source>
</evidence>
<feature type="transmembrane region" description="Helical" evidence="8">
    <location>
        <begin position="64"/>
        <end position="85"/>
    </location>
</feature>
<keyword evidence="3" id="KW-0813">Transport</keyword>
<name>A0A0B2A5W3_9MICO</name>
<evidence type="ECO:0000256" key="6">
    <source>
        <dbReference type="ARBA" id="ARBA00022989"/>
    </source>
</evidence>
<dbReference type="InterPro" id="IPR037294">
    <property type="entry name" value="ABC_BtuC-like"/>
</dbReference>
<evidence type="ECO:0000256" key="3">
    <source>
        <dbReference type="ARBA" id="ARBA00022448"/>
    </source>
</evidence>
<keyword evidence="10" id="KW-1185">Reference proteome</keyword>
<dbReference type="AlphaFoldDB" id="A0A0B2A5W3"/>
<accession>A0A0B2A5W3</accession>
<evidence type="ECO:0000256" key="8">
    <source>
        <dbReference type="SAM" id="Phobius"/>
    </source>
</evidence>
<dbReference type="Pfam" id="PF01032">
    <property type="entry name" value="FecCD"/>
    <property type="match status" value="1"/>
</dbReference>
<comment type="subcellular location">
    <subcellularLocation>
        <location evidence="1">Cell membrane</location>
        <topology evidence="1">Multi-pass membrane protein</topology>
    </subcellularLocation>
</comment>
<feature type="transmembrane region" description="Helical" evidence="8">
    <location>
        <begin position="237"/>
        <end position="267"/>
    </location>
</feature>
<evidence type="ECO:0000313" key="9">
    <source>
        <dbReference type="EMBL" id="KHK96948.1"/>
    </source>
</evidence>
<reference evidence="9 10" key="1">
    <citation type="submission" date="2014-11" db="EMBL/GenBank/DDBJ databases">
        <title>Genome sequence of Microbacterium mangrovi MUSC 115(T).</title>
        <authorList>
            <person name="Lee L.-H."/>
        </authorList>
    </citation>
    <scope>NUCLEOTIDE SEQUENCE [LARGE SCALE GENOMIC DNA]</scope>
    <source>
        <strain evidence="9 10">MUSC 115</strain>
    </source>
</reference>
<gene>
    <name evidence="9" type="ORF">LK09_13460</name>
</gene>
<dbReference type="CDD" id="cd06550">
    <property type="entry name" value="TM_ABC_iron-siderophores_like"/>
    <property type="match status" value="1"/>
</dbReference>
<proteinExistence type="inferred from homology"/>
<dbReference type="SUPFAM" id="SSF81345">
    <property type="entry name" value="ABC transporter involved in vitamin B12 uptake, BtuC"/>
    <property type="match status" value="1"/>
</dbReference>
<evidence type="ECO:0000256" key="1">
    <source>
        <dbReference type="ARBA" id="ARBA00004651"/>
    </source>
</evidence>
<evidence type="ECO:0000256" key="5">
    <source>
        <dbReference type="ARBA" id="ARBA00022692"/>
    </source>
</evidence>
<dbReference type="InterPro" id="IPR000522">
    <property type="entry name" value="ABC_transptr_permease_BtuC"/>
</dbReference>
<evidence type="ECO:0000256" key="7">
    <source>
        <dbReference type="ARBA" id="ARBA00023136"/>
    </source>
</evidence>
<comment type="caution">
    <text evidence="9">The sequence shown here is derived from an EMBL/GenBank/DDBJ whole genome shotgun (WGS) entry which is preliminary data.</text>
</comment>
<dbReference type="GO" id="GO:0022857">
    <property type="term" value="F:transmembrane transporter activity"/>
    <property type="evidence" value="ECO:0007669"/>
    <property type="project" value="InterPro"/>
</dbReference>
<protein>
    <recommendedName>
        <fullName evidence="11">ABC transporter permease</fullName>
    </recommendedName>
</protein>
<evidence type="ECO:0000256" key="4">
    <source>
        <dbReference type="ARBA" id="ARBA00022475"/>
    </source>
</evidence>
<feature type="transmembrane region" description="Helical" evidence="8">
    <location>
        <begin position="279"/>
        <end position="300"/>
    </location>
</feature>
<keyword evidence="4" id="KW-1003">Cell membrane</keyword>
<feature type="transmembrane region" description="Helical" evidence="8">
    <location>
        <begin position="306"/>
        <end position="325"/>
    </location>
</feature>
<organism evidence="9 10">
    <name type="scientific">Microbacterium mangrovi</name>
    <dbReference type="NCBI Taxonomy" id="1348253"/>
    <lineage>
        <taxon>Bacteria</taxon>
        <taxon>Bacillati</taxon>
        <taxon>Actinomycetota</taxon>
        <taxon>Actinomycetes</taxon>
        <taxon>Micrococcales</taxon>
        <taxon>Microbacteriaceae</taxon>
        <taxon>Microbacterium</taxon>
    </lineage>
</organism>
<dbReference type="Proteomes" id="UP000031030">
    <property type="component" value="Unassembled WGS sequence"/>
</dbReference>
<evidence type="ECO:0000313" key="10">
    <source>
        <dbReference type="Proteomes" id="UP000031030"/>
    </source>
</evidence>
<dbReference type="PANTHER" id="PTHR30472">
    <property type="entry name" value="FERRIC ENTEROBACTIN TRANSPORT SYSTEM PERMEASE PROTEIN"/>
    <property type="match status" value="1"/>
</dbReference>
<dbReference type="STRING" id="1348253.LK09_13460"/>
<sequence>MRAAGRCRTLAVAAVVVAGLVVAAALELMLGGFPMTLGEVFQALTGQATRVQEYIVLQVRMPHLLVTLGCGAAFALSGALLQTLLRNPLASPDLLGISGGASVGAVWATLVVGAGGAAVSASAFAGGLVVAGVLLLLGRRLSDGGYRLVLAGVGIAFLCSAVIGYLLKRAQVQQAQDALQWIIGSIGAVDWTDAATVAGMLLLAVIAVAVFARTLPALELGDATAAGLGVRVSGARVAIVLVAVLPAAAAASVIGPVGFIALCAPAIARAVIGRGHASLGTSMALGALLLCAADLVAQFAIPGTPVAVGVVTGAIGAPYLLWTLAKGRRT</sequence>
<feature type="transmembrane region" description="Helical" evidence="8">
    <location>
        <begin position="148"/>
        <end position="167"/>
    </location>
</feature>
<feature type="transmembrane region" description="Helical" evidence="8">
    <location>
        <begin position="188"/>
        <end position="212"/>
    </location>
</feature>
<dbReference type="PANTHER" id="PTHR30472:SF25">
    <property type="entry name" value="ABC TRANSPORTER PERMEASE PROTEIN MJ0876-RELATED"/>
    <property type="match status" value="1"/>
</dbReference>
<keyword evidence="7 8" id="KW-0472">Membrane</keyword>